<sequence>MKELKVSIGISEDHMTEVLHASLKNDVNPETFALKHVNSAGVVFPTQYIKIVPIAAHGQNFHISIWHVSLTGITDLNYVEKVRQNYDEFREASVLRYVLKHLRQRRLLTPYQSILSRANIRLEHPLITEFHESLVLQGDWSKSEKLLDSMTAAGLFDKHVMSMSQPQAVWTQLNGTDHDGDTPPARGGHGMCIDAENDMIYLLGGWNGEKSLDDFWVYSIKEDRWTVLSHSTTDEDNAPGPRSCHKMVFDTKTGAIYVLGRLADDDGLRLPDIAVSRAPPTPGGSRQSSAQQDASASAGAEIDGASSSTPKSLTSEFYRYHTRGELEGKWDCLSTDAASSGGPPLIFDHQMVVDSEAQMIYVFGGRVNDGDWNTTRFSGLYSYNIATSKWKTLQQPLADPLHGSQVIPSRFGHSMVFDPPSKTLYIFAGQRDDKFLSDMYSYNLNTGVATEIFSNFSLTGGPEACFTQRAVIDSELQEIYMFGGLTQIPTRMTRGSSQSNIQKQSMLSASLTTWMYRYGTRPGEWMRILQDPRKSPGETPQSRYAHQIVYNPKTKSVFLHGGNAGAEVAAAAEERVDRAVDGEDIDVVDVEEGAAKKRLDDFWKMDLKRPGPEHIIRHAKFQIRRQQFREMCEEDAPVKALSFLQTQVSSVVDHTNPKETEAFRSLLTHLLSPPTRPASSASIANSSQAKREDSRESSTRPRKRSRASSSDGSWEWASHRASSDRSSSPSPSRYADGGDTRHLRDMVDPLEAAIGGNKADGASLSGARYGQRTEVFENILKFISDDEKQPTQSLLDLVERDRC</sequence>
<dbReference type="GO" id="GO:0005737">
    <property type="term" value="C:cytoplasm"/>
    <property type="evidence" value="ECO:0007669"/>
    <property type="project" value="TreeGrafter"/>
</dbReference>
<dbReference type="InterPro" id="IPR052456">
    <property type="entry name" value="CTLH_complex_component"/>
</dbReference>
<dbReference type="PANTHER" id="PTHR15526">
    <property type="entry name" value="MUSKELIN"/>
    <property type="match status" value="1"/>
</dbReference>
<organism evidence="4 5">
    <name type="scientific">Pholiota conissans</name>
    <dbReference type="NCBI Taxonomy" id="109636"/>
    <lineage>
        <taxon>Eukaryota</taxon>
        <taxon>Fungi</taxon>
        <taxon>Dikarya</taxon>
        <taxon>Basidiomycota</taxon>
        <taxon>Agaricomycotina</taxon>
        <taxon>Agaricomycetes</taxon>
        <taxon>Agaricomycetidae</taxon>
        <taxon>Agaricales</taxon>
        <taxon>Agaricineae</taxon>
        <taxon>Strophariaceae</taxon>
        <taxon>Pholiota</taxon>
    </lineage>
</organism>
<dbReference type="InterPro" id="IPR015915">
    <property type="entry name" value="Kelch-typ_b-propeller"/>
</dbReference>
<dbReference type="Gene3D" id="2.60.120.260">
    <property type="entry name" value="Galactose-binding domain-like"/>
    <property type="match status" value="1"/>
</dbReference>
<dbReference type="Pfam" id="PF01344">
    <property type="entry name" value="Kelch_1"/>
    <property type="match status" value="1"/>
</dbReference>
<dbReference type="InterPro" id="IPR006652">
    <property type="entry name" value="Kelch_1"/>
</dbReference>
<evidence type="ECO:0000313" key="4">
    <source>
        <dbReference type="EMBL" id="KAF9473394.1"/>
    </source>
</evidence>
<dbReference type="OrthoDB" id="10052615at2759"/>
<evidence type="ECO:0000256" key="1">
    <source>
        <dbReference type="ARBA" id="ARBA00022737"/>
    </source>
</evidence>
<feature type="region of interest" description="Disordered" evidence="2">
    <location>
        <begin position="273"/>
        <end position="310"/>
    </location>
</feature>
<protein>
    <submittedName>
        <fullName evidence="4">Galactose oxidase</fullName>
    </submittedName>
</protein>
<evidence type="ECO:0000259" key="3">
    <source>
        <dbReference type="Pfam" id="PF06588"/>
    </source>
</evidence>
<dbReference type="EMBL" id="MU155446">
    <property type="protein sequence ID" value="KAF9473394.1"/>
    <property type="molecule type" value="Genomic_DNA"/>
</dbReference>
<gene>
    <name evidence="4" type="ORF">BDN70DRAFT_885882</name>
</gene>
<feature type="domain" description="Muskelin N-terminal" evidence="3">
    <location>
        <begin position="1"/>
        <end position="125"/>
    </location>
</feature>
<dbReference type="InterPro" id="IPR010565">
    <property type="entry name" value="Muskelin_N"/>
</dbReference>
<dbReference type="Proteomes" id="UP000807469">
    <property type="component" value="Unassembled WGS sequence"/>
</dbReference>
<feature type="region of interest" description="Disordered" evidence="2">
    <location>
        <begin position="671"/>
        <end position="742"/>
    </location>
</feature>
<feature type="compositionally biased region" description="Low complexity" evidence="2">
    <location>
        <begin position="678"/>
        <end position="688"/>
    </location>
</feature>
<accession>A0A9P6CUP9</accession>
<dbReference type="Gene3D" id="2.120.10.80">
    <property type="entry name" value="Kelch-type beta propeller"/>
    <property type="match status" value="2"/>
</dbReference>
<keyword evidence="5" id="KW-1185">Reference proteome</keyword>
<name>A0A9P6CUP9_9AGAR</name>
<dbReference type="Pfam" id="PF06588">
    <property type="entry name" value="Muskelin_N"/>
    <property type="match status" value="1"/>
</dbReference>
<evidence type="ECO:0000256" key="2">
    <source>
        <dbReference type="SAM" id="MobiDB-lite"/>
    </source>
</evidence>
<evidence type="ECO:0000313" key="5">
    <source>
        <dbReference type="Proteomes" id="UP000807469"/>
    </source>
</evidence>
<dbReference type="PANTHER" id="PTHR15526:SF5">
    <property type="entry name" value="MUSKELIN"/>
    <property type="match status" value="1"/>
</dbReference>
<feature type="compositionally biased region" description="Basic and acidic residues" evidence="2">
    <location>
        <begin position="689"/>
        <end position="699"/>
    </location>
</feature>
<keyword evidence="1" id="KW-0677">Repeat</keyword>
<feature type="compositionally biased region" description="Low complexity" evidence="2">
    <location>
        <begin position="283"/>
        <end position="300"/>
    </location>
</feature>
<dbReference type="SUPFAM" id="SSF117281">
    <property type="entry name" value="Kelch motif"/>
    <property type="match status" value="2"/>
</dbReference>
<feature type="compositionally biased region" description="Low complexity" evidence="2">
    <location>
        <begin position="724"/>
        <end position="735"/>
    </location>
</feature>
<comment type="caution">
    <text evidence="4">The sequence shown here is derived from an EMBL/GenBank/DDBJ whole genome shotgun (WGS) entry which is preliminary data.</text>
</comment>
<dbReference type="AlphaFoldDB" id="A0A9P6CUP9"/>
<reference evidence="4" key="1">
    <citation type="submission" date="2020-11" db="EMBL/GenBank/DDBJ databases">
        <authorList>
            <consortium name="DOE Joint Genome Institute"/>
            <person name="Ahrendt S."/>
            <person name="Riley R."/>
            <person name="Andreopoulos W."/>
            <person name="Labutti K."/>
            <person name="Pangilinan J."/>
            <person name="Ruiz-Duenas F.J."/>
            <person name="Barrasa J.M."/>
            <person name="Sanchez-Garcia M."/>
            <person name="Camarero S."/>
            <person name="Miyauchi S."/>
            <person name="Serrano A."/>
            <person name="Linde D."/>
            <person name="Babiker R."/>
            <person name="Drula E."/>
            <person name="Ayuso-Fernandez I."/>
            <person name="Pacheco R."/>
            <person name="Padilla G."/>
            <person name="Ferreira P."/>
            <person name="Barriuso J."/>
            <person name="Kellner H."/>
            <person name="Castanera R."/>
            <person name="Alfaro M."/>
            <person name="Ramirez L."/>
            <person name="Pisabarro A.G."/>
            <person name="Kuo A."/>
            <person name="Tritt A."/>
            <person name="Lipzen A."/>
            <person name="He G."/>
            <person name="Yan M."/>
            <person name="Ng V."/>
            <person name="Cullen D."/>
            <person name="Martin F."/>
            <person name="Rosso M.-N."/>
            <person name="Henrissat B."/>
            <person name="Hibbett D."/>
            <person name="Martinez A.T."/>
            <person name="Grigoriev I.V."/>
        </authorList>
    </citation>
    <scope>NUCLEOTIDE SEQUENCE</scope>
    <source>
        <strain evidence="4">CIRM-BRFM 674</strain>
    </source>
</reference>
<proteinExistence type="predicted"/>